<dbReference type="Pfam" id="PF00005">
    <property type="entry name" value="ABC_tran"/>
    <property type="match status" value="1"/>
</dbReference>
<protein>
    <submittedName>
        <fullName evidence="5">ABC transporter, ATP-binding protein</fullName>
    </submittedName>
</protein>
<dbReference type="Gene3D" id="3.40.50.300">
    <property type="entry name" value="P-loop containing nucleotide triphosphate hydrolases"/>
    <property type="match status" value="1"/>
</dbReference>
<comment type="caution">
    <text evidence="5">The sequence shown here is derived from an EMBL/GenBank/DDBJ whole genome shotgun (WGS) entry which is preliminary data.</text>
</comment>
<keyword evidence="2" id="KW-0547">Nucleotide-binding</keyword>
<dbReference type="EMBL" id="LSQZ01000013">
    <property type="protein sequence ID" value="KXI14176.1"/>
    <property type="molecule type" value="Genomic_DNA"/>
</dbReference>
<dbReference type="InterPro" id="IPR050093">
    <property type="entry name" value="ABC_SmlMolc_Importer"/>
</dbReference>
<keyword evidence="3 5" id="KW-0067">ATP-binding</keyword>
<dbReference type="SUPFAM" id="SSF52540">
    <property type="entry name" value="P-loop containing nucleoside triphosphate hydrolases"/>
    <property type="match status" value="1"/>
</dbReference>
<dbReference type="STRING" id="1261.HMPREF3195_00345"/>
<dbReference type="GO" id="GO:0016887">
    <property type="term" value="F:ATP hydrolysis activity"/>
    <property type="evidence" value="ECO:0007669"/>
    <property type="project" value="InterPro"/>
</dbReference>
<dbReference type="GO" id="GO:0005524">
    <property type="term" value="F:ATP binding"/>
    <property type="evidence" value="ECO:0007669"/>
    <property type="project" value="UniProtKB-KW"/>
</dbReference>
<dbReference type="PROSITE" id="PS50893">
    <property type="entry name" value="ABC_TRANSPORTER_2"/>
    <property type="match status" value="1"/>
</dbReference>
<evidence type="ECO:0000256" key="3">
    <source>
        <dbReference type="ARBA" id="ARBA00022840"/>
    </source>
</evidence>
<dbReference type="SMART" id="SM00382">
    <property type="entry name" value="AAA"/>
    <property type="match status" value="1"/>
</dbReference>
<dbReference type="Proteomes" id="UP000070326">
    <property type="component" value="Unassembled WGS sequence"/>
</dbReference>
<keyword evidence="1" id="KW-0813">Transport</keyword>
<dbReference type="eggNOG" id="COG1116">
    <property type="taxonomic scope" value="Bacteria"/>
</dbReference>
<name>A0A135YXP8_9FIRM</name>
<evidence type="ECO:0000313" key="5">
    <source>
        <dbReference type="EMBL" id="KXI14176.1"/>
    </source>
</evidence>
<organism evidence="5 6">
    <name type="scientific">Peptostreptococcus anaerobius</name>
    <dbReference type="NCBI Taxonomy" id="1261"/>
    <lineage>
        <taxon>Bacteria</taxon>
        <taxon>Bacillati</taxon>
        <taxon>Bacillota</taxon>
        <taxon>Clostridia</taxon>
        <taxon>Peptostreptococcales</taxon>
        <taxon>Peptostreptococcaceae</taxon>
        <taxon>Peptostreptococcus</taxon>
    </lineage>
</organism>
<feature type="domain" description="ABC transporter" evidence="4">
    <location>
        <begin position="3"/>
        <end position="193"/>
    </location>
</feature>
<dbReference type="InterPro" id="IPR003593">
    <property type="entry name" value="AAA+_ATPase"/>
</dbReference>
<dbReference type="InterPro" id="IPR003439">
    <property type="entry name" value="ABC_transporter-like_ATP-bd"/>
</dbReference>
<gene>
    <name evidence="5" type="ORF">HMPREF3195_00345</name>
</gene>
<reference evidence="5 6" key="1">
    <citation type="submission" date="2016-02" db="EMBL/GenBank/DDBJ databases">
        <authorList>
            <person name="Wen L."/>
            <person name="He K."/>
            <person name="Yang H."/>
        </authorList>
    </citation>
    <scope>NUCLEOTIDE SEQUENCE [LARGE SCALE GENOMIC DNA]</scope>
    <source>
        <strain evidence="5 6">MJR8628A</strain>
    </source>
</reference>
<evidence type="ECO:0000256" key="2">
    <source>
        <dbReference type="ARBA" id="ARBA00022741"/>
    </source>
</evidence>
<dbReference type="InterPro" id="IPR027417">
    <property type="entry name" value="P-loop_NTPase"/>
</dbReference>
<dbReference type="PROSITE" id="PS00211">
    <property type="entry name" value="ABC_TRANSPORTER_1"/>
    <property type="match status" value="1"/>
</dbReference>
<accession>A0A135YXP8</accession>
<evidence type="ECO:0000313" key="6">
    <source>
        <dbReference type="Proteomes" id="UP000070326"/>
    </source>
</evidence>
<dbReference type="PATRIC" id="fig|1261.5.peg.350"/>
<dbReference type="InterPro" id="IPR017871">
    <property type="entry name" value="ABC_transporter-like_CS"/>
</dbReference>
<dbReference type="PANTHER" id="PTHR42781">
    <property type="entry name" value="SPERMIDINE/PUTRESCINE IMPORT ATP-BINDING PROTEIN POTA"/>
    <property type="match status" value="1"/>
</dbReference>
<dbReference type="PANTHER" id="PTHR42781:SF4">
    <property type="entry name" value="SPERMIDINE_PUTRESCINE IMPORT ATP-BINDING PROTEIN POTA"/>
    <property type="match status" value="1"/>
</dbReference>
<dbReference type="AlphaFoldDB" id="A0A135YXP8"/>
<proteinExistence type="predicted"/>
<evidence type="ECO:0000256" key="1">
    <source>
        <dbReference type="ARBA" id="ARBA00022448"/>
    </source>
</evidence>
<dbReference type="RefSeq" id="WP_061101633.1">
    <property type="nucleotide sequence ID" value="NZ_KQ961790.1"/>
</dbReference>
<sequence>MDIEVNNLCKRYKDYTVFDGFSHVFYGGKINFLMGPSGCGKTSLIRIIMGLEGYEAGSVTPIPSSRVSYVGQADSLLENMSIYNNIKLVNDSISENDLKSEMQKIGLDMSIRKRVRDLSGGQKRRVAILRASLYESDIFIMDEPFKGLDENNKKIVMDYIIDKTKSAIIVSHDESEYRYFRKKLKDNVFLKCMD</sequence>
<evidence type="ECO:0000259" key="4">
    <source>
        <dbReference type="PROSITE" id="PS50893"/>
    </source>
</evidence>